<dbReference type="EMBL" id="JAGGNH010000002">
    <property type="protein sequence ID" value="KAJ0983549.1"/>
    <property type="molecule type" value="Genomic_DNA"/>
</dbReference>
<feature type="compositionally biased region" description="Basic and acidic residues" evidence="1">
    <location>
        <begin position="48"/>
        <end position="60"/>
    </location>
</feature>
<dbReference type="SUPFAM" id="SSF57756">
    <property type="entry name" value="Retrovirus zinc finger-like domains"/>
    <property type="match status" value="1"/>
</dbReference>
<dbReference type="Proteomes" id="UP001085076">
    <property type="component" value="Miscellaneous, Linkage group lg02"/>
</dbReference>
<feature type="compositionally biased region" description="Basic and acidic residues" evidence="1">
    <location>
        <begin position="7"/>
        <end position="39"/>
    </location>
</feature>
<keyword evidence="3" id="KW-1185">Reference proteome</keyword>
<feature type="region of interest" description="Disordered" evidence="1">
    <location>
        <begin position="1"/>
        <end position="148"/>
    </location>
</feature>
<dbReference type="GO" id="GO:0003676">
    <property type="term" value="F:nucleic acid binding"/>
    <property type="evidence" value="ECO:0007669"/>
    <property type="project" value="InterPro"/>
</dbReference>
<name>A0A9D5D2P3_9LILI</name>
<gene>
    <name evidence="2" type="ORF">J5N97_011804</name>
</gene>
<organism evidence="2 3">
    <name type="scientific">Dioscorea zingiberensis</name>
    <dbReference type="NCBI Taxonomy" id="325984"/>
    <lineage>
        <taxon>Eukaryota</taxon>
        <taxon>Viridiplantae</taxon>
        <taxon>Streptophyta</taxon>
        <taxon>Embryophyta</taxon>
        <taxon>Tracheophyta</taxon>
        <taxon>Spermatophyta</taxon>
        <taxon>Magnoliopsida</taxon>
        <taxon>Liliopsida</taxon>
        <taxon>Dioscoreales</taxon>
        <taxon>Dioscoreaceae</taxon>
        <taxon>Dioscorea</taxon>
    </lineage>
</organism>
<evidence type="ECO:0000256" key="1">
    <source>
        <dbReference type="SAM" id="MobiDB-lite"/>
    </source>
</evidence>
<accession>A0A9D5D2P3</accession>
<sequence length="203" mass="22963">MSRVWRRVPEPRQPEPRRDTAERQRTEDPQPEARRDAARGDAGPVQPNERRRASPLREFDLTYAEVTSGRRASPRADHVEPEPRPPSPAREKEYGRKEQPWIKVQGKKQKQRRSPPAGEGSRSGQFRGELQPRRSPPTKRTSSGGVVEVCGTCRQPGHHKKECRREEVCRTCGTHRHQGGDVPRATGRYTTPGSQVGDAQLSD</sequence>
<dbReference type="OrthoDB" id="7486164at2759"/>
<dbReference type="AlphaFoldDB" id="A0A9D5D2P3"/>
<evidence type="ECO:0008006" key="4">
    <source>
        <dbReference type="Google" id="ProtNLM"/>
    </source>
</evidence>
<dbReference type="InterPro" id="IPR036875">
    <property type="entry name" value="Znf_CCHC_sf"/>
</dbReference>
<comment type="caution">
    <text evidence="2">The sequence shown here is derived from an EMBL/GenBank/DDBJ whole genome shotgun (WGS) entry which is preliminary data.</text>
</comment>
<evidence type="ECO:0000313" key="3">
    <source>
        <dbReference type="Proteomes" id="UP001085076"/>
    </source>
</evidence>
<proteinExistence type="predicted"/>
<reference evidence="2" key="2">
    <citation type="journal article" date="2022" name="Hortic Res">
        <title>The genome of Dioscorea zingiberensis sheds light on the biosynthesis, origin and evolution of the medicinally important diosgenin saponins.</title>
        <authorList>
            <person name="Li Y."/>
            <person name="Tan C."/>
            <person name="Li Z."/>
            <person name="Guo J."/>
            <person name="Li S."/>
            <person name="Chen X."/>
            <person name="Wang C."/>
            <person name="Dai X."/>
            <person name="Yang H."/>
            <person name="Song W."/>
            <person name="Hou L."/>
            <person name="Xu J."/>
            <person name="Tong Z."/>
            <person name="Xu A."/>
            <person name="Yuan X."/>
            <person name="Wang W."/>
            <person name="Yang Q."/>
            <person name="Chen L."/>
            <person name="Sun Z."/>
            <person name="Wang K."/>
            <person name="Pan B."/>
            <person name="Chen J."/>
            <person name="Bao Y."/>
            <person name="Liu F."/>
            <person name="Qi X."/>
            <person name="Gang D.R."/>
            <person name="Wen J."/>
            <person name="Li J."/>
        </authorList>
    </citation>
    <scope>NUCLEOTIDE SEQUENCE</scope>
    <source>
        <strain evidence="2">Dzin_1.0</strain>
    </source>
</reference>
<dbReference type="GO" id="GO:0008270">
    <property type="term" value="F:zinc ion binding"/>
    <property type="evidence" value="ECO:0007669"/>
    <property type="project" value="InterPro"/>
</dbReference>
<protein>
    <recommendedName>
        <fullName evidence="4">CCHC-type domain-containing protein</fullName>
    </recommendedName>
</protein>
<evidence type="ECO:0000313" key="2">
    <source>
        <dbReference type="EMBL" id="KAJ0983549.1"/>
    </source>
</evidence>
<reference evidence="2" key="1">
    <citation type="submission" date="2021-03" db="EMBL/GenBank/DDBJ databases">
        <authorList>
            <person name="Li Z."/>
            <person name="Yang C."/>
        </authorList>
    </citation>
    <scope>NUCLEOTIDE SEQUENCE</scope>
    <source>
        <strain evidence="2">Dzin_1.0</strain>
        <tissue evidence="2">Leaf</tissue>
    </source>
</reference>
<feature type="compositionally biased region" description="Basic and acidic residues" evidence="1">
    <location>
        <begin position="74"/>
        <end position="100"/>
    </location>
</feature>
<feature type="region of interest" description="Disordered" evidence="1">
    <location>
        <begin position="173"/>
        <end position="203"/>
    </location>
</feature>